<dbReference type="InterPro" id="IPR051325">
    <property type="entry name" value="Nudix_hydrolase_domain"/>
</dbReference>
<dbReference type="PANTHER" id="PTHR21340:SF0">
    <property type="entry name" value="BIS(5'-NUCLEOSYL)-TETRAPHOSPHATASE [ASYMMETRICAL]"/>
    <property type="match status" value="1"/>
</dbReference>
<dbReference type="GO" id="GO:0006754">
    <property type="term" value="P:ATP biosynthetic process"/>
    <property type="evidence" value="ECO:0007669"/>
    <property type="project" value="TreeGrafter"/>
</dbReference>
<dbReference type="GO" id="GO:0004081">
    <property type="term" value="F:bis(5'-nucleosyl)-tetraphosphatase (asymmetrical) activity"/>
    <property type="evidence" value="ECO:0007669"/>
    <property type="project" value="TreeGrafter"/>
</dbReference>
<dbReference type="InterPro" id="IPR020084">
    <property type="entry name" value="NUDIX_hydrolase_CS"/>
</dbReference>
<dbReference type="PANTHER" id="PTHR21340">
    <property type="entry name" value="DIADENOSINE 5,5-P1,P4-TETRAPHOSPHATE PYROPHOSPHOHYDROLASE MUTT"/>
    <property type="match status" value="1"/>
</dbReference>
<dbReference type="EMBL" id="PCWQ01000013">
    <property type="protein sequence ID" value="PIR06398.1"/>
    <property type="molecule type" value="Genomic_DNA"/>
</dbReference>
<dbReference type="PROSITE" id="PS51462">
    <property type="entry name" value="NUDIX"/>
    <property type="match status" value="1"/>
</dbReference>
<evidence type="ECO:0000313" key="4">
    <source>
        <dbReference type="Proteomes" id="UP000230564"/>
    </source>
</evidence>
<dbReference type="PROSITE" id="PS00893">
    <property type="entry name" value="NUDIX_BOX"/>
    <property type="match status" value="1"/>
</dbReference>
<dbReference type="Pfam" id="PF00293">
    <property type="entry name" value="NUDIX"/>
    <property type="match status" value="1"/>
</dbReference>
<dbReference type="InterPro" id="IPR015797">
    <property type="entry name" value="NUDIX_hydrolase-like_dom_sf"/>
</dbReference>
<dbReference type="InterPro" id="IPR000086">
    <property type="entry name" value="NUDIX_hydrolase_dom"/>
</dbReference>
<dbReference type="AlphaFoldDB" id="A0A2H0NBX6"/>
<reference evidence="3 4" key="1">
    <citation type="submission" date="2017-09" db="EMBL/GenBank/DDBJ databases">
        <title>Depth-based differentiation of microbial function through sediment-hosted aquifers and enrichment of novel symbionts in the deep terrestrial subsurface.</title>
        <authorList>
            <person name="Probst A.J."/>
            <person name="Ladd B."/>
            <person name="Jarett J.K."/>
            <person name="Geller-Mcgrath D.E."/>
            <person name="Sieber C.M."/>
            <person name="Emerson J.B."/>
            <person name="Anantharaman K."/>
            <person name="Thomas B.C."/>
            <person name="Malmstrom R."/>
            <person name="Stieglmeier M."/>
            <person name="Klingl A."/>
            <person name="Woyke T."/>
            <person name="Ryan C.M."/>
            <person name="Banfield J.F."/>
        </authorList>
    </citation>
    <scope>NUCLEOTIDE SEQUENCE [LARGE SCALE GENOMIC DNA]</scope>
    <source>
        <strain evidence="3">CG11_big_fil_rev_8_21_14_0_20_36_20</strain>
    </source>
</reference>
<dbReference type="Proteomes" id="UP000230564">
    <property type="component" value="Unassembled WGS sequence"/>
</dbReference>
<comment type="caution">
    <text evidence="3">The sequence shown here is derived from an EMBL/GenBank/DDBJ whole genome shotgun (WGS) entry which is preliminary data.</text>
</comment>
<organism evidence="3 4">
    <name type="scientific">Candidatus Komeilibacteria bacterium CG11_big_fil_rev_8_21_14_0_20_36_20</name>
    <dbReference type="NCBI Taxonomy" id="1974477"/>
    <lineage>
        <taxon>Bacteria</taxon>
        <taxon>Candidatus Komeiliibacteriota</taxon>
    </lineage>
</organism>
<accession>A0A2H0NBX6</accession>
<gene>
    <name evidence="3" type="ORF">COV55_03890</name>
</gene>
<evidence type="ECO:0000256" key="1">
    <source>
        <dbReference type="ARBA" id="ARBA00022801"/>
    </source>
</evidence>
<proteinExistence type="predicted"/>
<dbReference type="SUPFAM" id="SSF55811">
    <property type="entry name" value="Nudix"/>
    <property type="match status" value="1"/>
</dbReference>
<keyword evidence="1" id="KW-0378">Hydrolase</keyword>
<protein>
    <recommendedName>
        <fullName evidence="2">Nudix hydrolase domain-containing protein</fullName>
    </recommendedName>
</protein>
<evidence type="ECO:0000259" key="2">
    <source>
        <dbReference type="PROSITE" id="PS51462"/>
    </source>
</evidence>
<feature type="domain" description="Nudix hydrolase" evidence="2">
    <location>
        <begin position="2"/>
        <end position="135"/>
    </location>
</feature>
<dbReference type="Gene3D" id="3.90.79.10">
    <property type="entry name" value="Nucleoside Triphosphate Pyrophosphohydrolase"/>
    <property type="match status" value="1"/>
</dbReference>
<dbReference type="GO" id="GO:0006167">
    <property type="term" value="P:AMP biosynthetic process"/>
    <property type="evidence" value="ECO:0007669"/>
    <property type="project" value="TreeGrafter"/>
</dbReference>
<evidence type="ECO:0000313" key="3">
    <source>
        <dbReference type="EMBL" id="PIR06398.1"/>
    </source>
</evidence>
<sequence>MNKTISAGGIVINPQGLILLVNQNDDSWSFPKGHLDTGEDGLTAAKREIYEESGISELELIKKFDNYQRYKIALGGKGEDQTELKIISLFLFKTNQTKLNPSDPTIPKAQWVTKDKVADLLTHQKDKKFFLRIINQI</sequence>
<name>A0A2H0NBX6_9BACT</name>